<protein>
    <recommendedName>
        <fullName evidence="4">Crinkler effector protein N-terminal domain-containing protein</fullName>
    </recommendedName>
</protein>
<evidence type="ECO:0000256" key="1">
    <source>
        <dbReference type="ARBA" id="ARBA00004340"/>
    </source>
</evidence>
<evidence type="ECO:0000256" key="3">
    <source>
        <dbReference type="ARBA" id="ARBA00022525"/>
    </source>
</evidence>
<evidence type="ECO:0000256" key="2">
    <source>
        <dbReference type="ARBA" id="ARBA00004613"/>
    </source>
</evidence>
<evidence type="ECO:0000259" key="4">
    <source>
        <dbReference type="Pfam" id="PF20147"/>
    </source>
</evidence>
<dbReference type="OrthoDB" id="167272at2759"/>
<evidence type="ECO:0000313" key="6">
    <source>
        <dbReference type="Proteomes" id="UP000294530"/>
    </source>
</evidence>
<dbReference type="Pfam" id="PF20147">
    <property type="entry name" value="Crinkler"/>
    <property type="match status" value="1"/>
</dbReference>
<name>A0A976FJG5_BRELC</name>
<dbReference type="GO" id="GO:0043657">
    <property type="term" value="C:host cell"/>
    <property type="evidence" value="ECO:0007669"/>
    <property type="project" value="UniProtKB-SubCell"/>
</dbReference>
<organism evidence="5 6">
    <name type="scientific">Bremia lactucae</name>
    <name type="common">Lettuce downy mildew</name>
    <dbReference type="NCBI Taxonomy" id="4779"/>
    <lineage>
        <taxon>Eukaryota</taxon>
        <taxon>Sar</taxon>
        <taxon>Stramenopiles</taxon>
        <taxon>Oomycota</taxon>
        <taxon>Peronosporomycetes</taxon>
        <taxon>Peronosporales</taxon>
        <taxon>Peronosporaceae</taxon>
        <taxon>Bremia</taxon>
    </lineage>
</organism>
<dbReference type="InterPro" id="IPR045379">
    <property type="entry name" value="Crinkler_N"/>
</dbReference>
<dbReference type="AlphaFoldDB" id="A0A976FJG5"/>
<comment type="subcellular location">
    <subcellularLocation>
        <location evidence="1">Host cell</location>
    </subcellularLocation>
    <subcellularLocation>
        <location evidence="2">Secreted</location>
    </subcellularLocation>
</comment>
<dbReference type="GO" id="GO:0005576">
    <property type="term" value="C:extracellular region"/>
    <property type="evidence" value="ECO:0007669"/>
    <property type="project" value="UniProtKB-SubCell"/>
</dbReference>
<dbReference type="Proteomes" id="UP000294530">
    <property type="component" value="Unassembled WGS sequence"/>
</dbReference>
<keyword evidence="6" id="KW-1185">Reference proteome</keyword>
<feature type="domain" description="Crinkler effector protein N-terminal" evidence="4">
    <location>
        <begin position="6"/>
        <end position="71"/>
    </location>
</feature>
<dbReference type="RefSeq" id="XP_067817123.1">
    <property type="nucleotide sequence ID" value="XM_067963410.1"/>
</dbReference>
<comment type="caution">
    <text evidence="5">The sequence shown here is derived from an EMBL/GenBank/DDBJ whole genome shotgun (WGS) entry which is preliminary data.</text>
</comment>
<keyword evidence="3" id="KW-0964">Secreted</keyword>
<accession>A0A976FJG5</accession>
<reference evidence="5 6" key="1">
    <citation type="journal article" date="2021" name="Genome Biol.">
        <title>AFLAP: assembly-free linkage analysis pipeline using k-mers from genome sequencing data.</title>
        <authorList>
            <person name="Fletcher K."/>
            <person name="Zhang L."/>
            <person name="Gil J."/>
            <person name="Han R."/>
            <person name="Cavanaugh K."/>
            <person name="Michelmore R."/>
        </authorList>
    </citation>
    <scope>NUCLEOTIDE SEQUENCE [LARGE SCALE GENOMIC DNA]</scope>
    <source>
        <strain evidence="5 6">SF5</strain>
    </source>
</reference>
<dbReference type="EMBL" id="SHOA02000003">
    <property type="protein sequence ID" value="TDH67624.1"/>
    <property type="molecule type" value="Genomic_DNA"/>
</dbReference>
<evidence type="ECO:0000313" key="5">
    <source>
        <dbReference type="EMBL" id="TDH67624.1"/>
    </source>
</evidence>
<gene>
    <name evidence="5" type="ORF">CCR75_005329</name>
</gene>
<sequence>MCHIRSGSVFPVIIDGNELVEDLKDAIKMRISDKIQCRAAKLKLYLAMKGNALLSDSEPSKQQLEEGNVDDDINICLILTH</sequence>
<dbReference type="GeneID" id="94349081"/>
<proteinExistence type="predicted"/>
<dbReference type="KEGG" id="blac:94349081"/>